<dbReference type="RefSeq" id="WP_012617884.1">
    <property type="nucleotide sequence ID" value="NC_011832.1"/>
</dbReference>
<dbReference type="eggNOG" id="arCOG00520">
    <property type="taxonomic scope" value="Archaea"/>
</dbReference>
<keyword evidence="2" id="KW-1185">Reference proteome</keyword>
<dbReference type="AlphaFoldDB" id="B8GHG0"/>
<dbReference type="SUPFAM" id="SSF50475">
    <property type="entry name" value="FMN-binding split barrel"/>
    <property type="match status" value="1"/>
</dbReference>
<evidence type="ECO:0000313" key="2">
    <source>
        <dbReference type="Proteomes" id="UP000002457"/>
    </source>
</evidence>
<evidence type="ECO:0000313" key="1">
    <source>
        <dbReference type="EMBL" id="ACL16565.1"/>
    </source>
</evidence>
<proteinExistence type="predicted"/>
<dbReference type="InterPro" id="IPR012349">
    <property type="entry name" value="Split_barrel_FMN-bd"/>
</dbReference>
<dbReference type="OrthoDB" id="953at2157"/>
<dbReference type="Proteomes" id="UP000002457">
    <property type="component" value="Chromosome"/>
</dbReference>
<name>B8GHG0_METPE</name>
<dbReference type="EMBL" id="CP001338">
    <property type="protein sequence ID" value="ACL16565.1"/>
    <property type="molecule type" value="Genomic_DNA"/>
</dbReference>
<dbReference type="STRING" id="521011.Mpal_1227"/>
<gene>
    <name evidence="1" type="ordered locus">Mpal_1227</name>
</gene>
<dbReference type="PANTHER" id="PTHR34071:SF2">
    <property type="entry name" value="FLAVIN-NUCLEOTIDE-BINDING PROTEIN"/>
    <property type="match status" value="1"/>
</dbReference>
<dbReference type="InterPro" id="IPR024747">
    <property type="entry name" value="Pyridox_Oxase-rel"/>
</dbReference>
<reference evidence="1 2" key="1">
    <citation type="journal article" date="2015" name="Genome Announc.">
        <title>Complete Genome Sequence of Methanosphaerula palustris E1-9CT, a Hydrogenotrophic Methanogen Isolated from a Minerotrophic Fen Peatland.</title>
        <authorList>
            <person name="Cadillo-Quiroz H."/>
            <person name="Browne P."/>
            <person name="Kyrpides N."/>
            <person name="Woyke T."/>
            <person name="Goodwin L."/>
            <person name="Detter C."/>
            <person name="Yavitt J.B."/>
            <person name="Zinder S.H."/>
        </authorList>
    </citation>
    <scope>NUCLEOTIDE SEQUENCE [LARGE SCALE GENOMIC DNA]</scope>
    <source>
        <strain evidence="2">ATCC BAA-1556 / DSM 19958 / E1-9c</strain>
    </source>
</reference>
<dbReference type="PANTHER" id="PTHR34071">
    <property type="entry name" value="5-NITROIMIDAZOLE ANTIBIOTICS RESISTANCE PROTEIN, NIMA-FAMILY-RELATED PROTEIN-RELATED"/>
    <property type="match status" value="1"/>
</dbReference>
<organism evidence="1 2">
    <name type="scientific">Methanosphaerula palustris (strain ATCC BAA-1556 / DSM 19958 / E1-9c)</name>
    <dbReference type="NCBI Taxonomy" id="521011"/>
    <lineage>
        <taxon>Archaea</taxon>
        <taxon>Methanobacteriati</taxon>
        <taxon>Methanobacteriota</taxon>
        <taxon>Stenosarchaea group</taxon>
        <taxon>Methanomicrobia</taxon>
        <taxon>Methanomicrobiales</taxon>
        <taxon>Methanoregulaceae</taxon>
        <taxon>Methanosphaerula</taxon>
    </lineage>
</organism>
<dbReference type="GeneID" id="7271505"/>
<accession>B8GHG0</accession>
<dbReference type="Pfam" id="PF12900">
    <property type="entry name" value="Pyridox_ox_2"/>
    <property type="match status" value="1"/>
</dbReference>
<protein>
    <submittedName>
        <fullName evidence="1">Pyridoxamine 5'-phosphate oxidase-related FMN-binding</fullName>
    </submittedName>
</protein>
<dbReference type="HOGENOM" id="CLU_067890_2_2_2"/>
<dbReference type="Gene3D" id="2.30.110.10">
    <property type="entry name" value="Electron Transport, Fmn-binding Protein, Chain A"/>
    <property type="match status" value="1"/>
</dbReference>
<dbReference type="KEGG" id="mpl:Mpal_1227"/>
<sequence length="160" mass="18073">MKDMRRKERQLTPEETDRLLQTGVFGVLSTVGSGGVPYGVPLHYVYHHKVIYFHCATDGLKLDLLDQNNRVSFCVVVDAVVLPERFSTRYSSVILSGRAFEVFDLEKRAGLVALLGKYSAGYLDQGTRYIEKAWERTKVYRIDIETCTGKGTITSKSSRD</sequence>